<dbReference type="InterPro" id="IPR010982">
    <property type="entry name" value="Lambda_DNA-bd_dom_sf"/>
</dbReference>
<evidence type="ECO:0000256" key="1">
    <source>
        <dbReference type="ARBA" id="ARBA00023015"/>
    </source>
</evidence>
<dbReference type="EMBL" id="CP064942">
    <property type="protein sequence ID" value="QPH53919.1"/>
    <property type="molecule type" value="Genomic_DNA"/>
</dbReference>
<evidence type="ECO:0000256" key="3">
    <source>
        <dbReference type="ARBA" id="ARBA00023163"/>
    </source>
</evidence>
<protein>
    <submittedName>
        <fullName evidence="5">Helix-turn-helix domain-containing protein</fullName>
    </submittedName>
</protein>
<accession>A0A7S9LRF3</accession>
<dbReference type="KEGG" id="poz:I0K15_19445"/>
<dbReference type="Pfam" id="PF01381">
    <property type="entry name" value="HTH_3"/>
    <property type="match status" value="1"/>
</dbReference>
<dbReference type="RefSeq" id="WP_196103128.1">
    <property type="nucleotide sequence ID" value="NZ_CP064942.1"/>
</dbReference>
<dbReference type="SMART" id="SM00530">
    <property type="entry name" value="HTH_XRE"/>
    <property type="match status" value="1"/>
</dbReference>
<dbReference type="Gene3D" id="1.10.260.40">
    <property type="entry name" value="lambda repressor-like DNA-binding domains"/>
    <property type="match status" value="1"/>
</dbReference>
<keyword evidence="3" id="KW-0804">Transcription</keyword>
<evidence type="ECO:0000256" key="2">
    <source>
        <dbReference type="ARBA" id="ARBA00023125"/>
    </source>
</evidence>
<dbReference type="Proteomes" id="UP000594800">
    <property type="component" value="Chromosome"/>
</dbReference>
<dbReference type="GO" id="GO:0003677">
    <property type="term" value="F:DNA binding"/>
    <property type="evidence" value="ECO:0007669"/>
    <property type="project" value="UniProtKB-KW"/>
</dbReference>
<evidence type="ECO:0000259" key="4">
    <source>
        <dbReference type="PROSITE" id="PS50943"/>
    </source>
</evidence>
<keyword evidence="2" id="KW-0238">DNA-binding</keyword>
<name>A0A7S9LRF3_9RHOB</name>
<organism evidence="5 6">
    <name type="scientific">Pontivivens ytuae</name>
    <dbReference type="NCBI Taxonomy" id="2789856"/>
    <lineage>
        <taxon>Bacteria</taxon>
        <taxon>Pseudomonadati</taxon>
        <taxon>Pseudomonadota</taxon>
        <taxon>Alphaproteobacteria</taxon>
        <taxon>Rhodobacterales</taxon>
        <taxon>Paracoccaceae</taxon>
        <taxon>Pontivivens</taxon>
    </lineage>
</organism>
<dbReference type="CDD" id="cd00093">
    <property type="entry name" value="HTH_XRE"/>
    <property type="match status" value="1"/>
</dbReference>
<evidence type="ECO:0000313" key="6">
    <source>
        <dbReference type="Proteomes" id="UP000594800"/>
    </source>
</evidence>
<keyword evidence="1" id="KW-0805">Transcription regulation</keyword>
<dbReference type="AlphaFoldDB" id="A0A7S9LRF3"/>
<proteinExistence type="predicted"/>
<dbReference type="PANTHER" id="PTHR40661">
    <property type="match status" value="1"/>
</dbReference>
<dbReference type="PROSITE" id="PS50943">
    <property type="entry name" value="HTH_CROC1"/>
    <property type="match status" value="1"/>
</dbReference>
<dbReference type="SUPFAM" id="SSF47413">
    <property type="entry name" value="lambda repressor-like DNA-binding domains"/>
    <property type="match status" value="1"/>
</dbReference>
<gene>
    <name evidence="5" type="ORF">I0K15_19445</name>
</gene>
<dbReference type="InterPro" id="IPR001387">
    <property type="entry name" value="Cro/C1-type_HTH"/>
</dbReference>
<reference evidence="5 6" key="1">
    <citation type="submission" date="2020-11" db="EMBL/GenBank/DDBJ databases">
        <title>Description of Pontivivens ytuae sp. nov. isolated from deep sea sediment of Mariana Trench.</title>
        <authorList>
            <person name="Wang Z."/>
            <person name="Sun Q.-L."/>
            <person name="Xu X.-D."/>
            <person name="Tang Y.-Z."/>
            <person name="Zhang J."/>
        </authorList>
    </citation>
    <scope>NUCLEOTIDE SEQUENCE [LARGE SCALE GENOMIC DNA]</scope>
    <source>
        <strain evidence="5 6">MT2928</strain>
    </source>
</reference>
<feature type="domain" description="HTH cro/C1-type" evidence="4">
    <location>
        <begin position="24"/>
        <end position="78"/>
    </location>
</feature>
<dbReference type="PANTHER" id="PTHR40661:SF3">
    <property type="entry name" value="FELS-1 PROPHAGE TRANSCRIPTIONAL REGULATOR"/>
    <property type="match status" value="1"/>
</dbReference>
<keyword evidence="6" id="KW-1185">Reference proteome</keyword>
<sequence length="130" mass="14319">MQDESSSPTQDYYHEDTATFGDRMAAAREALGLDRNALARRLGVRPATIENWEDDRAEPRANRAQMLAGVLGVSLTWLLSGQGDGIVSDEGEGGAEVAPLLAELRSLRAEQLRISERMALIEKRLRRALV</sequence>
<evidence type="ECO:0000313" key="5">
    <source>
        <dbReference type="EMBL" id="QPH53919.1"/>
    </source>
</evidence>